<dbReference type="Proteomes" id="UP000694865">
    <property type="component" value="Unplaced"/>
</dbReference>
<dbReference type="SUPFAM" id="SSF49899">
    <property type="entry name" value="Concanavalin A-like lectins/glucanases"/>
    <property type="match status" value="2"/>
</dbReference>
<proteinExistence type="predicted"/>
<evidence type="ECO:0000313" key="2">
    <source>
        <dbReference type="Proteomes" id="UP000694865"/>
    </source>
</evidence>
<dbReference type="PANTHER" id="PTHR46130:SF3">
    <property type="entry name" value="CHROMOSOME UNDETERMINED SCAFFOLD_33, WHOLE GENOME SHOTGUN SEQUENCE"/>
    <property type="match status" value="1"/>
</dbReference>
<keyword evidence="2" id="KW-1185">Reference proteome</keyword>
<gene>
    <name evidence="3" type="primary">LOC102807049</name>
</gene>
<name>A0ABM0MVW1_SACKO</name>
<sequence>MVLMVIYTEILEVNATSPCTITTKIAMLGESADGECHGIRDAYVTIDKASTDDENERQRLLSATNIAQLTEIMETVQRMIIDLKNDVTEMKRHFTGKTLDSLREEGIVTKREVTKHTDTRNEDKSGNVKAKNKLQKPPILRDQYDAERNIQEDTDHDTPPKNSADRKIPSYNPSMSQTCNFEFVKSPNVVQDYFHNKISRHTVAHFKFDQDSSDTSGSNNHGNAMDGVKFESRSGIKDGAARFAGDGKINVDGFRLYPWGSGFSVSLWVKRTADWAKEVTILSNGAPEYGTWDIRMGHQMAGQMIGASIFTCWDAYRRQWTYQDILAEHNTWHHVALSFDGSKLDFYLDGQKRPKTIRGPCNSDTPTRDTPLTIGGGGVGTIGSYFTGLIDELLILNTSLTYEEVHYLYTLHDPRECESPYIVAHFTFDDDFNDQSCHQRHASYDRGASVEPSNAVIDSAMMFNGVNTIKVALLKNYPYGNQFSVSLRYKRTGNFKKEQSIVWHHSWEIRAGASSRIGGAVRTKDRNTESGSLVIGQSSSYPYENIQAADDEWHHVVMTYDGSLLMFYLDGERQPGDVSCCIGDIVIPEAPLVIGGRNIEQGVVRGGQDKFHGLISELSLYRKVLRQEDVIRLLESLDS</sequence>
<dbReference type="InterPro" id="IPR013320">
    <property type="entry name" value="ConA-like_dom_sf"/>
</dbReference>
<protein>
    <submittedName>
        <fullName evidence="3">Uncharacterized protein LOC102807049</fullName>
    </submittedName>
</protein>
<feature type="compositionally biased region" description="Basic and acidic residues" evidence="1">
    <location>
        <begin position="142"/>
        <end position="168"/>
    </location>
</feature>
<feature type="region of interest" description="Disordered" evidence="1">
    <location>
        <begin position="114"/>
        <end position="173"/>
    </location>
</feature>
<accession>A0ABM0MVW1</accession>
<feature type="compositionally biased region" description="Basic and acidic residues" evidence="1">
    <location>
        <begin position="114"/>
        <end position="126"/>
    </location>
</feature>
<dbReference type="InterPro" id="IPR043543">
    <property type="entry name" value="PAPPA/PAPPA2"/>
</dbReference>
<dbReference type="Pfam" id="PF13385">
    <property type="entry name" value="Laminin_G_3"/>
    <property type="match status" value="2"/>
</dbReference>
<organism evidence="2 3">
    <name type="scientific">Saccoglossus kowalevskii</name>
    <name type="common">Acorn worm</name>
    <dbReference type="NCBI Taxonomy" id="10224"/>
    <lineage>
        <taxon>Eukaryota</taxon>
        <taxon>Metazoa</taxon>
        <taxon>Hemichordata</taxon>
        <taxon>Enteropneusta</taxon>
        <taxon>Harrimaniidae</taxon>
        <taxon>Saccoglossus</taxon>
    </lineage>
</organism>
<dbReference type="PANTHER" id="PTHR46130">
    <property type="entry name" value="LAMGL DOMAIN-CONTAINING PROTEIN"/>
    <property type="match status" value="1"/>
</dbReference>
<evidence type="ECO:0000256" key="1">
    <source>
        <dbReference type="SAM" id="MobiDB-lite"/>
    </source>
</evidence>
<dbReference type="RefSeq" id="XP_006824152.1">
    <property type="nucleotide sequence ID" value="XM_006824089.1"/>
</dbReference>
<dbReference type="Gene3D" id="2.60.120.200">
    <property type="match status" value="2"/>
</dbReference>
<reference evidence="3" key="1">
    <citation type="submission" date="2025-08" db="UniProtKB">
        <authorList>
            <consortium name="RefSeq"/>
        </authorList>
    </citation>
    <scope>IDENTIFICATION</scope>
    <source>
        <tissue evidence="3">Testes</tissue>
    </source>
</reference>
<dbReference type="GeneID" id="102807049"/>
<evidence type="ECO:0000313" key="3">
    <source>
        <dbReference type="RefSeq" id="XP_006824152.1"/>
    </source>
</evidence>